<dbReference type="Pfam" id="PF12704">
    <property type="entry name" value="MacB_PCD"/>
    <property type="match status" value="1"/>
</dbReference>
<feature type="transmembrane region" description="Helical" evidence="7">
    <location>
        <begin position="20"/>
        <end position="40"/>
    </location>
</feature>
<evidence type="ECO:0000256" key="1">
    <source>
        <dbReference type="ARBA" id="ARBA00004651"/>
    </source>
</evidence>
<name>H5SH15_9BACT</name>
<evidence type="ECO:0000256" key="7">
    <source>
        <dbReference type="SAM" id="Phobius"/>
    </source>
</evidence>
<dbReference type="GO" id="GO:0044874">
    <property type="term" value="P:lipoprotein localization to outer membrane"/>
    <property type="evidence" value="ECO:0007669"/>
    <property type="project" value="TreeGrafter"/>
</dbReference>
<protein>
    <submittedName>
        <fullName evidence="10">Lipoprotein transport system permease protein</fullName>
    </submittedName>
</protein>
<keyword evidence="5 7" id="KW-1133">Transmembrane helix</keyword>
<evidence type="ECO:0000313" key="10">
    <source>
        <dbReference type="EMBL" id="BAL55451.1"/>
    </source>
</evidence>
<keyword evidence="10" id="KW-0449">Lipoprotein</keyword>
<reference evidence="10" key="2">
    <citation type="journal article" date="2012" name="PLoS ONE">
        <title>A Deeply Branching Thermophilic Bacterium with an Ancient Acetyl-CoA Pathway Dominates a Subsurface Ecosystem.</title>
        <authorList>
            <person name="Takami H."/>
            <person name="Noguchi H."/>
            <person name="Takaki Y."/>
            <person name="Uchiyama I."/>
            <person name="Toyoda A."/>
            <person name="Nishi S."/>
            <person name="Chee G.-J."/>
            <person name="Arai W."/>
            <person name="Nunoura T."/>
            <person name="Itoh T."/>
            <person name="Hattori M."/>
            <person name="Takai K."/>
        </authorList>
    </citation>
    <scope>NUCLEOTIDE SEQUENCE</scope>
</reference>
<feature type="domain" description="MacB-like periplasmic core" evidence="9">
    <location>
        <begin position="19"/>
        <end position="238"/>
    </location>
</feature>
<evidence type="ECO:0000256" key="6">
    <source>
        <dbReference type="ARBA" id="ARBA00023136"/>
    </source>
</evidence>
<keyword evidence="3" id="KW-1003">Cell membrane</keyword>
<keyword evidence="6 7" id="KW-0472">Membrane</keyword>
<feature type="transmembrane region" description="Helical" evidence="7">
    <location>
        <begin position="315"/>
        <end position="340"/>
    </location>
</feature>
<reference evidence="10" key="1">
    <citation type="journal article" date="2005" name="Environ. Microbiol.">
        <title>Genetic and functional properties of uncultivated thermophilic crenarchaeotes from a subsurface gold mine as revealed by analysis of genome fragments.</title>
        <authorList>
            <person name="Nunoura T."/>
            <person name="Hirayama H."/>
            <person name="Takami H."/>
            <person name="Oida H."/>
            <person name="Nishi S."/>
            <person name="Shimamura S."/>
            <person name="Suzuki Y."/>
            <person name="Inagaki F."/>
            <person name="Takai K."/>
            <person name="Nealson K.H."/>
            <person name="Horikoshi K."/>
        </authorList>
    </citation>
    <scope>NUCLEOTIDE SEQUENCE</scope>
</reference>
<sequence length="405" mass="44514">MELKVLIPLRNLLRNRRRTLLSVAIIALGTAMIYAVRGYVDESILSIRQGTLRQFGNFQIASPLLWAEKTENFQYLLSPDQVSRITEILRQVPEVTAYTVQLTLSGLAITERKTKVVRATALEPQNQALDYNDLVREGSGLSPDDRAQVLIGRSLAEELQLKPGDFFTLTTTTVDGAYNVGPLQVAGIYALNNAVVEGQLIFMPLGYGQTLLDTAGVAKIIVKINNIDDTDRVASLVQRKLTEAGLTAEVRTWEQLAEFYRQIRGFFTILFGFLTIAVSVLVFFIVLQVLTLSFLERTREVGTIRAIGTKRYQVFLMFFMESVFLGVLGSLIGIVVGWLAGQGFNGLGIGWTPPGAIEPVPVRLLLRAENAVGPFLVSVIATLLSALYPAAHSARLNVVEALASK</sequence>
<evidence type="ECO:0000256" key="3">
    <source>
        <dbReference type="ARBA" id="ARBA00022475"/>
    </source>
</evidence>
<comment type="similarity">
    <text evidence="2">Belongs to the ABC-4 integral membrane protein family. LolC/E subfamily.</text>
</comment>
<evidence type="ECO:0000256" key="5">
    <source>
        <dbReference type="ARBA" id="ARBA00022989"/>
    </source>
</evidence>
<keyword evidence="4 7" id="KW-0812">Transmembrane</keyword>
<proteinExistence type="inferred from homology"/>
<organism evidence="10">
    <name type="scientific">uncultured Acetothermia bacterium</name>
    <dbReference type="NCBI Taxonomy" id="236499"/>
    <lineage>
        <taxon>Bacteria</taxon>
        <taxon>Candidatus Bipolaricaulota</taxon>
        <taxon>environmental samples</taxon>
    </lineage>
</organism>
<dbReference type="Pfam" id="PF02687">
    <property type="entry name" value="FtsX"/>
    <property type="match status" value="1"/>
</dbReference>
<gene>
    <name evidence="10" type="ORF">HGMM_F27H04C09</name>
</gene>
<dbReference type="InterPro" id="IPR003838">
    <property type="entry name" value="ABC3_permease_C"/>
</dbReference>
<dbReference type="EMBL" id="AP011718">
    <property type="protein sequence ID" value="BAL55451.1"/>
    <property type="molecule type" value="Genomic_DNA"/>
</dbReference>
<dbReference type="PANTHER" id="PTHR30489">
    <property type="entry name" value="LIPOPROTEIN-RELEASING SYSTEM TRANSMEMBRANE PROTEIN LOLE"/>
    <property type="match status" value="1"/>
</dbReference>
<dbReference type="GO" id="GO:0098797">
    <property type="term" value="C:plasma membrane protein complex"/>
    <property type="evidence" value="ECO:0007669"/>
    <property type="project" value="TreeGrafter"/>
</dbReference>
<feature type="transmembrane region" description="Helical" evidence="7">
    <location>
        <begin position="266"/>
        <end position="295"/>
    </location>
</feature>
<dbReference type="InterPro" id="IPR051447">
    <property type="entry name" value="Lipoprotein-release_system"/>
</dbReference>
<feature type="transmembrane region" description="Helical" evidence="7">
    <location>
        <begin position="371"/>
        <end position="391"/>
    </location>
</feature>
<evidence type="ECO:0000259" key="8">
    <source>
        <dbReference type="Pfam" id="PF02687"/>
    </source>
</evidence>
<evidence type="ECO:0000256" key="4">
    <source>
        <dbReference type="ARBA" id="ARBA00022692"/>
    </source>
</evidence>
<comment type="subcellular location">
    <subcellularLocation>
        <location evidence="1">Cell membrane</location>
        <topology evidence="1">Multi-pass membrane protein</topology>
    </subcellularLocation>
</comment>
<evidence type="ECO:0000256" key="2">
    <source>
        <dbReference type="ARBA" id="ARBA00005236"/>
    </source>
</evidence>
<evidence type="ECO:0000259" key="9">
    <source>
        <dbReference type="Pfam" id="PF12704"/>
    </source>
</evidence>
<feature type="domain" description="ABC3 transporter permease C-terminal" evidence="8">
    <location>
        <begin position="273"/>
        <end position="397"/>
    </location>
</feature>
<accession>H5SH15</accession>
<dbReference type="AlphaFoldDB" id="H5SH15"/>
<dbReference type="InterPro" id="IPR025857">
    <property type="entry name" value="MacB_PCD"/>
</dbReference>
<dbReference type="PANTHER" id="PTHR30489:SF0">
    <property type="entry name" value="LIPOPROTEIN-RELEASING SYSTEM TRANSMEMBRANE PROTEIN LOLE"/>
    <property type="match status" value="1"/>
</dbReference>